<accession>J8Q310</accession>
<dbReference type="HOGENOM" id="CLU_067577_2_0_1"/>
<dbReference type="InterPro" id="IPR000938">
    <property type="entry name" value="CAP-Gly_domain"/>
</dbReference>
<comment type="similarity">
    <text evidence="1">Belongs to the TBCB family.</text>
</comment>
<evidence type="ECO:0000313" key="4">
    <source>
        <dbReference type="EMBL" id="EJS42004.1"/>
    </source>
</evidence>
<dbReference type="Pfam" id="PF01302">
    <property type="entry name" value="CAP_GLY"/>
    <property type="match status" value="1"/>
</dbReference>
<dbReference type="AlphaFoldDB" id="J8Q310"/>
<dbReference type="PROSITE" id="PS50245">
    <property type="entry name" value="CAP_GLY_2"/>
    <property type="match status" value="1"/>
</dbReference>
<organism evidence="4 5">
    <name type="scientific">Saccharomyces arboricola (strain H-6 / AS 2.3317 / CBS 10644)</name>
    <name type="common">Yeast</name>
    <dbReference type="NCBI Taxonomy" id="1160507"/>
    <lineage>
        <taxon>Eukaryota</taxon>
        <taxon>Fungi</taxon>
        <taxon>Dikarya</taxon>
        <taxon>Ascomycota</taxon>
        <taxon>Saccharomycotina</taxon>
        <taxon>Saccharomycetes</taxon>
        <taxon>Saccharomycetales</taxon>
        <taxon>Saccharomycetaceae</taxon>
        <taxon>Saccharomyces</taxon>
    </lineage>
</organism>
<dbReference type="InterPro" id="IPR000626">
    <property type="entry name" value="Ubiquitin-like_dom"/>
</dbReference>
<feature type="compositionally biased region" description="Basic and acidic residues" evidence="2">
    <location>
        <begin position="236"/>
        <end position="247"/>
    </location>
</feature>
<dbReference type="SMART" id="SM01052">
    <property type="entry name" value="CAP_GLY"/>
    <property type="match status" value="1"/>
</dbReference>
<dbReference type="EMBL" id="ALIE01000168">
    <property type="protein sequence ID" value="EJS42004.1"/>
    <property type="molecule type" value="Genomic_DNA"/>
</dbReference>
<reference evidence="4 5" key="1">
    <citation type="journal article" date="2013" name="BMC Genomics">
        <title>High quality de novo sequencing and assembly of the Saccharomyces arboricolus genome.</title>
        <authorList>
            <person name="Liti G."/>
            <person name="Nguyen Ba A.N."/>
            <person name="Blythe M."/>
            <person name="Mueller C.A."/>
            <person name="Bergstroem A."/>
            <person name="Cubillos F.A."/>
            <person name="Dafhnis-Calas F."/>
            <person name="Khoshraftar S."/>
            <person name="Malla S."/>
            <person name="Mehta N."/>
            <person name="Siow C.C."/>
            <person name="Warringer J."/>
            <person name="Moses A.M."/>
            <person name="Louis E.J."/>
            <person name="Nieduszynski C.A."/>
        </authorList>
    </citation>
    <scope>NUCLEOTIDE SEQUENCE [LARGE SCALE GENOMIC DNA]</scope>
    <source>
        <strain evidence="5">H-6 / AS 2.3317 / CBS 10644</strain>
    </source>
</reference>
<evidence type="ECO:0000256" key="1">
    <source>
        <dbReference type="ARBA" id="ARBA00025779"/>
    </source>
</evidence>
<dbReference type="Pfam" id="PF14560">
    <property type="entry name" value="Ubiquitin_2"/>
    <property type="match status" value="1"/>
</dbReference>
<evidence type="ECO:0000259" key="3">
    <source>
        <dbReference type="PROSITE" id="PS50245"/>
    </source>
</evidence>
<comment type="caution">
    <text evidence="4">The sequence shown here is derived from an EMBL/GenBank/DDBJ whole genome shotgun (WGS) entry which is preliminary data.</text>
</comment>
<gene>
    <name evidence="4" type="ORF">SU7_2935</name>
</gene>
<feature type="region of interest" description="Disordered" evidence="2">
    <location>
        <begin position="234"/>
        <end position="253"/>
    </location>
</feature>
<proteinExistence type="inferred from homology"/>
<evidence type="ECO:0000256" key="2">
    <source>
        <dbReference type="SAM" id="MobiDB-lite"/>
    </source>
</evidence>
<evidence type="ECO:0000313" key="5">
    <source>
        <dbReference type="Proteomes" id="UP000006968"/>
    </source>
</evidence>
<sequence length="253" mass="28208">MVRVIIESELVRTEKEFPRAFKLNDFKNRLYHVTGVEPIDMEVVVKRQCDNKEIFSIKKGETSADEGEVAGFLEREEELVVVVKDANAQSITNQLATQADAPTLTQGISEEKYLQREQSVLRWKMDHGYGRFNAALQNQRTTETQRDEAYAREQLTAAINHTCRVTVDGQAPRRAVLRYVGPLPSGATGTWCGVEFAEATGKNAGQVNGVTLFGPVAPGHASFVRPRAVEVLSENEEAKADDVHRDMESDDEI</sequence>
<dbReference type="Proteomes" id="UP000006968">
    <property type="component" value="Chromosome XIV"/>
</dbReference>
<dbReference type="SUPFAM" id="SSF74924">
    <property type="entry name" value="Cap-Gly domain"/>
    <property type="match status" value="1"/>
</dbReference>
<protein>
    <submittedName>
        <fullName evidence="4">Alf1p</fullName>
    </submittedName>
</protein>
<name>J8Q310_SACAR</name>
<dbReference type="PANTHER" id="PTHR18916">
    <property type="entry name" value="DYNACTIN 1-RELATED MICROTUBULE-BINDING"/>
    <property type="match status" value="1"/>
</dbReference>
<dbReference type="Gene3D" id="2.30.30.190">
    <property type="entry name" value="CAP Gly-rich-like domain"/>
    <property type="match status" value="1"/>
</dbReference>
<dbReference type="InterPro" id="IPR036859">
    <property type="entry name" value="CAP-Gly_dom_sf"/>
</dbReference>
<keyword evidence="5" id="KW-1185">Reference proteome</keyword>
<dbReference type="Gene3D" id="3.10.20.90">
    <property type="entry name" value="Phosphatidylinositol 3-kinase Catalytic Subunit, Chain A, domain 1"/>
    <property type="match status" value="1"/>
</dbReference>
<dbReference type="OrthoDB" id="5295208at2759"/>
<feature type="domain" description="CAP-Gly" evidence="3">
    <location>
        <begin position="189"/>
        <end position="225"/>
    </location>
</feature>